<dbReference type="RefSeq" id="WP_173811253.1">
    <property type="nucleotide sequence ID" value="NZ_JABSNP010000017.1"/>
</dbReference>
<dbReference type="PANTHER" id="PTHR30441">
    <property type="entry name" value="DUF748 DOMAIN-CONTAINING PROTEIN"/>
    <property type="match status" value="1"/>
</dbReference>
<dbReference type="PANTHER" id="PTHR30441:SF4">
    <property type="entry name" value="PROTEIN ASMA"/>
    <property type="match status" value="1"/>
</dbReference>
<evidence type="ECO:0000313" key="2">
    <source>
        <dbReference type="Proteomes" id="UP000779507"/>
    </source>
</evidence>
<sequence length="1098" mass="120157">MKKFPLRHVLLAGVLLVLLAAAGGAWLLGSSYGRQKIAARVRQELARGSELVLGPFEVEFSPWRDFPHLTASLRHLALTDTAHGRAVPVLRLGRADARLELWPLLHGRVEVSRVVLSDVALREQVDSLGHSWGLRGKRRPGPGKAPALALDLDSLIINNFSIVSTNGFAHSAIGARVRTARLAARLAGGVLRVQGTLAGELDSVRNPIGTLFLHEPVQARVRYHYAFAARQGTFDDARFTLRGDTVRLRGTHTVDPSRPTGTQLDLRFEGNQPLLAVLGTALPPRLRPYLAGAVSPSKAHITYRIVGASGPTVRPRTLLAFALRDANLAWPDSSRRISHWDLAATYDNGPGHRPETTTLTLERSRIYTPAGQLDIALVLRNFRQPYVSGRLSGRTELPELAALLTPRGLWQARRGTAALDVRFRGLLRPPPNRTRLAALQRNLDVRGLVVLRDAELLLPARHARLTGLNVRIGIEDSSWRLSDASGVLDGMRFRASATTTHLLGYLTGQAATTTIQGDFAVDELNVARLRELLRPPAGGPARPSAARTARRAQARAALTATLGTGLIPPGLRLSVALHCRRLLLPADTLTNLFVRVYHDGHRVQLRGLTGRLYGGEVQGNLAWPTDAAATDVAPVSFQLAVHFGTLPYRQLLARLAPVPRAAPGSPGFRKRAALPALRELLLASDGQLDCAIDTVRLPNGELLRALRLRLVKEDSLLDMPYLTATMPQGGQGRATASAIVDGLRLTAAAADVSLRYATLDVQQLLKLLAVLNPPDSLVTPARRVARQVARTRRTARRARLVGPPRASMLANGVLAATLTVRADQVRYAAVRGRQFQLAAHLRDGAAHLDSVAADAFGGQVRLRGVLQTNEGREHHALHVQTRLDNIQLSEFFDVARAMHLRVLGGENIRGTVRLAGDLHTDLDATFLPSFAQTRAYLQADIRNLELIGVEALTEGLKMIRKERSGHLYFEPVRTQLVLDRGEVLIPDLVLNSNLANLAVSGTYGLDGRANLYIGANPIQALFGDNRKRIERIQTGVPLAPRPHPGLAYMNLRRASADAKYQVRLFKKDEQRQQQTQLRLQARQFLVTQRLDTTLHLLR</sequence>
<evidence type="ECO:0000313" key="1">
    <source>
        <dbReference type="EMBL" id="NRT20481.1"/>
    </source>
</evidence>
<accession>A0ABX2FVG8</accession>
<keyword evidence="2" id="KW-1185">Reference proteome</keyword>
<reference evidence="1 2" key="1">
    <citation type="submission" date="2020-05" db="EMBL/GenBank/DDBJ databases">
        <title>Genomic Encyclopedia of Type Strains, Phase IV (KMG-V): Genome sequencing to study the core and pangenomes of soil and plant-associated prokaryotes.</title>
        <authorList>
            <person name="Whitman W."/>
        </authorList>
    </citation>
    <scope>NUCLEOTIDE SEQUENCE [LARGE SCALE GENOMIC DNA]</scope>
    <source>
        <strain evidence="1 2">9A</strain>
    </source>
</reference>
<gene>
    <name evidence="1" type="ORF">HNP98_003324</name>
</gene>
<name>A0ABX2FVG8_9BACT</name>
<protein>
    <recommendedName>
        <fullName evidence="3">AsmA-like C-terminal domain-containing protein</fullName>
    </recommendedName>
</protein>
<dbReference type="EMBL" id="JABSNP010000017">
    <property type="protein sequence ID" value="NRT20481.1"/>
    <property type="molecule type" value="Genomic_DNA"/>
</dbReference>
<proteinExistence type="predicted"/>
<evidence type="ECO:0008006" key="3">
    <source>
        <dbReference type="Google" id="ProtNLM"/>
    </source>
</evidence>
<comment type="caution">
    <text evidence="1">The sequence shown here is derived from an EMBL/GenBank/DDBJ whole genome shotgun (WGS) entry which is preliminary data.</text>
</comment>
<organism evidence="1 2">
    <name type="scientific">Hymenobacter caeli</name>
    <dbReference type="NCBI Taxonomy" id="2735894"/>
    <lineage>
        <taxon>Bacteria</taxon>
        <taxon>Pseudomonadati</taxon>
        <taxon>Bacteroidota</taxon>
        <taxon>Cytophagia</taxon>
        <taxon>Cytophagales</taxon>
        <taxon>Hymenobacteraceae</taxon>
        <taxon>Hymenobacter</taxon>
    </lineage>
</organism>
<dbReference type="InterPro" id="IPR052894">
    <property type="entry name" value="AsmA-related"/>
</dbReference>
<dbReference type="Proteomes" id="UP000779507">
    <property type="component" value="Unassembled WGS sequence"/>
</dbReference>